<evidence type="ECO:0000313" key="2">
    <source>
        <dbReference type="Proteomes" id="UP000446768"/>
    </source>
</evidence>
<dbReference type="AlphaFoldDB" id="A0A7X2IU84"/>
<reference evidence="1 2" key="1">
    <citation type="submission" date="2019-11" db="EMBL/GenBank/DDBJ databases">
        <title>Novel species isolated from a subtropical stream in China.</title>
        <authorList>
            <person name="Lu H."/>
        </authorList>
    </citation>
    <scope>NUCLEOTIDE SEQUENCE [LARGE SCALE GENOMIC DNA]</scope>
    <source>
        <strain evidence="1 2">FT92W</strain>
    </source>
</reference>
<keyword evidence="2" id="KW-1185">Reference proteome</keyword>
<name>A0A7X2IU84_9BURK</name>
<evidence type="ECO:0000313" key="1">
    <source>
        <dbReference type="EMBL" id="MRV76225.1"/>
    </source>
</evidence>
<proteinExistence type="predicted"/>
<comment type="caution">
    <text evidence="1">The sequence shown here is derived from an EMBL/GenBank/DDBJ whole genome shotgun (WGS) entry which is preliminary data.</text>
</comment>
<sequence length="135" mass="14509">MAALGAQVLGGVLPKAAWTHRAHLAVAVWVTAARPDIVPARDMPGIIRAYNVASGTANTDTGGYHETITLASLRAVAAFLSAQPHGMPPYAVCNALFDSPYGDKDWLLSHWSRDVLFSVSARCRWVEPDKAPLPF</sequence>
<gene>
    <name evidence="1" type="ORF">GJ700_31400</name>
</gene>
<organism evidence="1 2">
    <name type="scientific">Pseudoduganella rivuli</name>
    <dbReference type="NCBI Taxonomy" id="2666085"/>
    <lineage>
        <taxon>Bacteria</taxon>
        <taxon>Pseudomonadati</taxon>
        <taxon>Pseudomonadota</taxon>
        <taxon>Betaproteobacteria</taxon>
        <taxon>Burkholderiales</taxon>
        <taxon>Oxalobacteraceae</taxon>
        <taxon>Telluria group</taxon>
        <taxon>Pseudoduganella</taxon>
    </lineage>
</organism>
<accession>A0A7X2IU84</accession>
<dbReference type="Proteomes" id="UP000446768">
    <property type="component" value="Unassembled WGS sequence"/>
</dbReference>
<dbReference type="EMBL" id="WKJJ01000029">
    <property type="protein sequence ID" value="MRV76225.1"/>
    <property type="molecule type" value="Genomic_DNA"/>
</dbReference>
<protein>
    <submittedName>
        <fullName evidence="1">Uncharacterized protein</fullName>
    </submittedName>
</protein>